<feature type="domain" description="Peptidase S8/S53" evidence="8">
    <location>
        <begin position="288"/>
        <end position="630"/>
    </location>
</feature>
<dbReference type="InterPro" id="IPR036852">
    <property type="entry name" value="Peptidase_S8/S53_dom_sf"/>
</dbReference>
<dbReference type="Pfam" id="PF00082">
    <property type="entry name" value="Peptidase_S8"/>
    <property type="match status" value="1"/>
</dbReference>
<feature type="active site" description="Charge relay system" evidence="5">
    <location>
        <position position="295"/>
    </location>
</feature>
<dbReference type="PANTHER" id="PTHR43806:SF11">
    <property type="entry name" value="CEREVISIN-RELATED"/>
    <property type="match status" value="1"/>
</dbReference>
<dbReference type="InterPro" id="IPR022398">
    <property type="entry name" value="Peptidase_S8_His-AS"/>
</dbReference>
<dbReference type="PROSITE" id="PS00137">
    <property type="entry name" value="SUBTILASE_HIS"/>
    <property type="match status" value="1"/>
</dbReference>
<dbReference type="PROSITE" id="PS51892">
    <property type="entry name" value="SUBTILASE"/>
    <property type="match status" value="1"/>
</dbReference>
<dbReference type="PROSITE" id="PS00138">
    <property type="entry name" value="SUBTILASE_SER"/>
    <property type="match status" value="1"/>
</dbReference>
<organism evidence="9 10">
    <name type="scientific">Deinococcus aquiradiocola</name>
    <dbReference type="NCBI Taxonomy" id="393059"/>
    <lineage>
        <taxon>Bacteria</taxon>
        <taxon>Thermotogati</taxon>
        <taxon>Deinococcota</taxon>
        <taxon>Deinococci</taxon>
        <taxon>Deinococcales</taxon>
        <taxon>Deinococcaceae</taxon>
        <taxon>Deinococcus</taxon>
    </lineage>
</organism>
<evidence type="ECO:0000256" key="5">
    <source>
        <dbReference type="PROSITE-ProRule" id="PRU01240"/>
    </source>
</evidence>
<dbReference type="GO" id="GO:0006508">
    <property type="term" value="P:proteolysis"/>
    <property type="evidence" value="ECO:0007669"/>
    <property type="project" value="UniProtKB-KW"/>
</dbReference>
<name>A0A917PSJ1_9DEIO</name>
<dbReference type="AlphaFoldDB" id="A0A917PSJ1"/>
<sequence length="722" mass="74413">MKLPVPFRAPLPRPRPLLPARTLLLSVPLLLAGCRSGPDAALHDQTLTLGQGASVSAQQSFSGSWSIEGLPAWLSASTARGSGDLKVTFSANRAAGAPTAANTPSLLAAPQVRWTSADGGTTGTATLNVSADLYTLRGTVTDQASTLAAADVDRAPSRPPLTERALPGPRGVIVAYRSQAARVQAMRQEREVRSAVGETLTLRTDDVPGTLARLRADTDVLYAVPDAVLTALDRPEPTPSIPVRTASAQALAAPQQGTDEFAPLQWAYRLLGYPAVWRDMTDHPYPNAVTVAVLDTGVRYDHPDLQGQLYGPGDGALDVLPVTRDPQTGKLTYDNGDGDGPDTDPTDPDTFTYSLSDPAHQFPIPRSDPSHGTHVTGIIAARWGTFAAPCADCSTSGVVGASYRAPVRVLPVRVLDAPDGNGQESDIALALRYAAGDPVTLSDGRTYRTPHPAQVINLSLGGPLRDPDQIQVLCSAVSRATALGALVVAAGGNFGGTAPIYPAACPGAVSVASVSLSDSAVPTHAYYSDQYAQVALSAPGGNPATTFNGGTLNGQPMPDEILSTGWNYASHRPGYYLEAGTSQAAPQVTALAALLLSKGVAATPAAALDRMLATATDLGAAGRDSTYGVGLIQPAAALGALAVSDVLGLSVQDASGRTFTPALDGVGRFTAYLPDGAFRVVAGRDRNGNGLAGETGEPRVEKAVTLGPSLPTFDVGTLTPTP</sequence>
<evidence type="ECO:0000313" key="9">
    <source>
        <dbReference type="EMBL" id="GGJ90079.1"/>
    </source>
</evidence>
<feature type="active site" description="Charge relay system" evidence="5">
    <location>
        <position position="582"/>
    </location>
</feature>
<feature type="active site" description="Charge relay system" evidence="5">
    <location>
        <position position="371"/>
    </location>
</feature>
<evidence type="ECO:0000313" key="10">
    <source>
        <dbReference type="Proteomes" id="UP000635726"/>
    </source>
</evidence>
<dbReference type="InterPro" id="IPR050131">
    <property type="entry name" value="Peptidase_S8_subtilisin-like"/>
</dbReference>
<dbReference type="Proteomes" id="UP000635726">
    <property type="component" value="Unassembled WGS sequence"/>
</dbReference>
<dbReference type="InterPro" id="IPR023828">
    <property type="entry name" value="Peptidase_S8_Ser-AS"/>
</dbReference>
<evidence type="ECO:0000256" key="4">
    <source>
        <dbReference type="ARBA" id="ARBA00022825"/>
    </source>
</evidence>
<protein>
    <submittedName>
        <fullName evidence="9">Serine protease</fullName>
    </submittedName>
</protein>
<dbReference type="PROSITE" id="PS51257">
    <property type="entry name" value="PROKAR_LIPOPROTEIN"/>
    <property type="match status" value="1"/>
</dbReference>
<keyword evidence="10" id="KW-1185">Reference proteome</keyword>
<proteinExistence type="inferred from homology"/>
<comment type="caution">
    <text evidence="9">The sequence shown here is derived from an EMBL/GenBank/DDBJ whole genome shotgun (WGS) entry which is preliminary data.</text>
</comment>
<dbReference type="InterPro" id="IPR015500">
    <property type="entry name" value="Peptidase_S8_subtilisin-rel"/>
</dbReference>
<dbReference type="SUPFAM" id="SSF52743">
    <property type="entry name" value="Subtilisin-like"/>
    <property type="match status" value="1"/>
</dbReference>
<evidence type="ECO:0000259" key="8">
    <source>
        <dbReference type="Pfam" id="PF00082"/>
    </source>
</evidence>
<evidence type="ECO:0000256" key="2">
    <source>
        <dbReference type="ARBA" id="ARBA00022670"/>
    </source>
</evidence>
<feature type="compositionally biased region" description="Acidic residues" evidence="7">
    <location>
        <begin position="336"/>
        <end position="347"/>
    </location>
</feature>
<accession>A0A917PSJ1</accession>
<feature type="region of interest" description="Disordered" evidence="7">
    <location>
        <begin position="305"/>
        <end position="348"/>
    </location>
</feature>
<dbReference type="GO" id="GO:0004252">
    <property type="term" value="F:serine-type endopeptidase activity"/>
    <property type="evidence" value="ECO:0007669"/>
    <property type="project" value="UniProtKB-UniRule"/>
</dbReference>
<keyword evidence="4 5" id="KW-0720">Serine protease</keyword>
<evidence type="ECO:0000256" key="3">
    <source>
        <dbReference type="ARBA" id="ARBA00022801"/>
    </source>
</evidence>
<dbReference type="EMBL" id="BMOE01000027">
    <property type="protein sequence ID" value="GGJ90079.1"/>
    <property type="molecule type" value="Genomic_DNA"/>
</dbReference>
<gene>
    <name evidence="9" type="ORF">GCM10008939_37510</name>
</gene>
<dbReference type="InterPro" id="IPR000209">
    <property type="entry name" value="Peptidase_S8/S53_dom"/>
</dbReference>
<evidence type="ECO:0000256" key="6">
    <source>
        <dbReference type="RuleBase" id="RU003355"/>
    </source>
</evidence>
<dbReference type="PRINTS" id="PR00723">
    <property type="entry name" value="SUBTILISIN"/>
</dbReference>
<dbReference type="PROSITE" id="PS00136">
    <property type="entry name" value="SUBTILASE_ASP"/>
    <property type="match status" value="1"/>
</dbReference>
<evidence type="ECO:0000256" key="1">
    <source>
        <dbReference type="ARBA" id="ARBA00011073"/>
    </source>
</evidence>
<keyword evidence="2 5" id="KW-0645">Protease</keyword>
<reference evidence="9" key="1">
    <citation type="journal article" date="2014" name="Int. J. Syst. Evol. Microbiol.">
        <title>Complete genome sequence of Corynebacterium casei LMG S-19264T (=DSM 44701T), isolated from a smear-ripened cheese.</title>
        <authorList>
            <consortium name="US DOE Joint Genome Institute (JGI-PGF)"/>
            <person name="Walter F."/>
            <person name="Albersmeier A."/>
            <person name="Kalinowski J."/>
            <person name="Ruckert C."/>
        </authorList>
    </citation>
    <scope>NUCLEOTIDE SEQUENCE</scope>
    <source>
        <strain evidence="9">JCM 14371</strain>
    </source>
</reference>
<dbReference type="InterPro" id="IPR023827">
    <property type="entry name" value="Peptidase_S8_Asp-AS"/>
</dbReference>
<keyword evidence="3 5" id="KW-0378">Hydrolase</keyword>
<reference evidence="9" key="2">
    <citation type="submission" date="2020-09" db="EMBL/GenBank/DDBJ databases">
        <authorList>
            <person name="Sun Q."/>
            <person name="Ohkuma M."/>
        </authorList>
    </citation>
    <scope>NUCLEOTIDE SEQUENCE</scope>
    <source>
        <strain evidence="9">JCM 14371</strain>
    </source>
</reference>
<dbReference type="Gene3D" id="3.40.50.200">
    <property type="entry name" value="Peptidase S8/S53 domain"/>
    <property type="match status" value="1"/>
</dbReference>
<comment type="similarity">
    <text evidence="1 5 6">Belongs to the peptidase S8 family.</text>
</comment>
<evidence type="ECO:0000256" key="7">
    <source>
        <dbReference type="SAM" id="MobiDB-lite"/>
    </source>
</evidence>
<dbReference type="PANTHER" id="PTHR43806">
    <property type="entry name" value="PEPTIDASE S8"/>
    <property type="match status" value="1"/>
</dbReference>
<dbReference type="RefSeq" id="WP_188964850.1">
    <property type="nucleotide sequence ID" value="NZ_BMOE01000027.1"/>
</dbReference>